<keyword evidence="2" id="KW-0746">Sphingolipid metabolism</keyword>
<dbReference type="GO" id="GO:0005576">
    <property type="term" value="C:extracellular region"/>
    <property type="evidence" value="ECO:0007669"/>
    <property type="project" value="TreeGrafter"/>
</dbReference>
<dbReference type="RefSeq" id="WP_206290765.1">
    <property type="nucleotide sequence ID" value="NZ_CP063458.1"/>
</dbReference>
<accession>A0A7M2WSR3</accession>
<dbReference type="Proteomes" id="UP000593765">
    <property type="component" value="Chromosome"/>
</dbReference>
<evidence type="ECO:0000256" key="3">
    <source>
        <dbReference type="SAM" id="SignalP"/>
    </source>
</evidence>
<dbReference type="Pfam" id="PF04734">
    <property type="entry name" value="Ceramidase_alk"/>
    <property type="match status" value="1"/>
</dbReference>
<organism evidence="5 6">
    <name type="scientific">Humisphaera borealis</name>
    <dbReference type="NCBI Taxonomy" id="2807512"/>
    <lineage>
        <taxon>Bacteria</taxon>
        <taxon>Pseudomonadati</taxon>
        <taxon>Planctomycetota</taxon>
        <taxon>Phycisphaerae</taxon>
        <taxon>Tepidisphaerales</taxon>
        <taxon>Tepidisphaeraceae</taxon>
        <taxon>Humisphaera</taxon>
    </lineage>
</organism>
<dbReference type="AlphaFoldDB" id="A0A7M2WSR3"/>
<dbReference type="PANTHER" id="PTHR12670">
    <property type="entry name" value="CERAMIDASE"/>
    <property type="match status" value="1"/>
</dbReference>
<dbReference type="InterPro" id="IPR006823">
    <property type="entry name" value="Ceramidase_alk"/>
</dbReference>
<dbReference type="GO" id="GO:0016020">
    <property type="term" value="C:membrane"/>
    <property type="evidence" value="ECO:0007669"/>
    <property type="project" value="GOC"/>
</dbReference>
<dbReference type="KEGG" id="hbs:IPV69_16365"/>
<keyword evidence="1" id="KW-0862">Zinc</keyword>
<reference evidence="5 6" key="1">
    <citation type="submission" date="2020-10" db="EMBL/GenBank/DDBJ databases">
        <title>Wide distribution of Phycisphaera-like planctomycetes from WD2101 soil group in peatlands and genome analysis of the first cultivated representative.</title>
        <authorList>
            <person name="Dedysh S.N."/>
            <person name="Beletsky A.V."/>
            <person name="Ivanova A."/>
            <person name="Kulichevskaya I.S."/>
            <person name="Suzina N.E."/>
            <person name="Philippov D.A."/>
            <person name="Rakitin A.L."/>
            <person name="Mardanov A.V."/>
            <person name="Ravin N.V."/>
        </authorList>
    </citation>
    <scope>NUCLEOTIDE SEQUENCE [LARGE SCALE GENOMIC DNA]</scope>
    <source>
        <strain evidence="5 6">M1803</strain>
    </source>
</reference>
<feature type="binding site" evidence="1">
    <location>
        <position position="133"/>
    </location>
    <ligand>
        <name>Zn(2+)</name>
        <dbReference type="ChEBI" id="CHEBI:29105"/>
    </ligand>
</feature>
<dbReference type="GO" id="GO:0046872">
    <property type="term" value="F:metal ion binding"/>
    <property type="evidence" value="ECO:0007669"/>
    <property type="project" value="UniProtKB-KW"/>
</dbReference>
<comment type="cofactor">
    <cofactor evidence="1">
        <name>Zn(2+)</name>
        <dbReference type="ChEBI" id="CHEBI:29105"/>
    </cofactor>
    <text evidence="1">Binds 1 zinc ion per subunit.</text>
</comment>
<feature type="domain" description="Neutral/alkaline non-lysosomal ceramidase N-terminal" evidence="4">
    <location>
        <begin position="46"/>
        <end position="286"/>
    </location>
</feature>
<comment type="similarity">
    <text evidence="2">Belongs to the neutral ceramidase family.</text>
</comment>
<name>A0A7M2WSR3_9BACT</name>
<feature type="chain" id="PRO_5034605264" description="Neutral ceramidase" evidence="3">
    <location>
        <begin position="39"/>
        <end position="496"/>
    </location>
</feature>
<gene>
    <name evidence="5" type="ORF">IPV69_16365</name>
</gene>
<dbReference type="GO" id="GO:0042759">
    <property type="term" value="P:long-chain fatty acid biosynthetic process"/>
    <property type="evidence" value="ECO:0007669"/>
    <property type="project" value="TreeGrafter"/>
</dbReference>
<dbReference type="GO" id="GO:0017040">
    <property type="term" value="F:N-acylsphingosine amidohydrolase activity"/>
    <property type="evidence" value="ECO:0007669"/>
    <property type="project" value="UniProtKB-UniRule"/>
</dbReference>
<feature type="binding site" evidence="1">
    <location>
        <position position="258"/>
    </location>
    <ligand>
        <name>Zn(2+)</name>
        <dbReference type="ChEBI" id="CHEBI:29105"/>
    </ligand>
</feature>
<keyword evidence="1" id="KW-0479">Metal-binding</keyword>
<evidence type="ECO:0000256" key="2">
    <source>
        <dbReference type="RuleBase" id="RU366019"/>
    </source>
</evidence>
<feature type="signal peptide" evidence="3">
    <location>
        <begin position="1"/>
        <end position="38"/>
    </location>
</feature>
<keyword evidence="2" id="KW-0378">Hydrolase</keyword>
<comment type="catalytic activity">
    <reaction evidence="2">
        <text>an N-acylsphing-4-enine + H2O = sphing-4-enine + a fatty acid</text>
        <dbReference type="Rhea" id="RHEA:20856"/>
        <dbReference type="ChEBI" id="CHEBI:15377"/>
        <dbReference type="ChEBI" id="CHEBI:28868"/>
        <dbReference type="ChEBI" id="CHEBI:52639"/>
        <dbReference type="ChEBI" id="CHEBI:57756"/>
        <dbReference type="EC" id="3.5.1.23"/>
    </reaction>
</comment>
<sequence>MNASCSSTHRARAASPCHFGAIGLPLLACLLSTNTILAADAPAAWRAGVARTKITPPQPVWMAGYASRTKPADGTLNDLWAKALVFEDAGGKRVALISLDVCGIDRDTSVRICDRLKAKYALDRDAVAICVSHTHSGPVIGHNLRPTYVFSAEESDKVRAYTTWMEEQVVETVGRAAGQMAPVSMNYGVGTAAFATNRRENKEAEVTKLAHGDAGGTAAWRKTMKGPFDHDLPVLSVVAAGGASAGKPIAVLFGYACHATTLSGYEWSSDWPGFAAEAIEADLPGATAMFAAGCGADQNPFPRREVAFAKSFGRQIGDGVKAAFAAEMKPIGGTIAATYREIDLPFGEMPSRELLEQQKASTDPKDRYLARRASLLLERMARDGKLSTTYAYPVQSWKLGDGPTLVFLGGEVVVDYALRLKKELGGTAAVWPIGYANDVMAYIPSARVLKEGGYEGAAAMVYYGLPTVWGGTVEEKIIAEATGQVTRGEGGKPGQK</sequence>
<dbReference type="EMBL" id="CP063458">
    <property type="protein sequence ID" value="QOV87851.1"/>
    <property type="molecule type" value="Genomic_DNA"/>
</dbReference>
<evidence type="ECO:0000313" key="5">
    <source>
        <dbReference type="EMBL" id="QOV87851.1"/>
    </source>
</evidence>
<dbReference type="EC" id="3.5.1.23" evidence="2"/>
<dbReference type="GO" id="GO:0046514">
    <property type="term" value="P:ceramide catabolic process"/>
    <property type="evidence" value="ECO:0007669"/>
    <property type="project" value="InterPro"/>
</dbReference>
<evidence type="ECO:0000313" key="6">
    <source>
        <dbReference type="Proteomes" id="UP000593765"/>
    </source>
</evidence>
<dbReference type="PANTHER" id="PTHR12670:SF1">
    <property type="entry name" value="NEUTRAL CERAMIDASE"/>
    <property type="match status" value="1"/>
</dbReference>
<dbReference type="GO" id="GO:0046512">
    <property type="term" value="P:sphingosine biosynthetic process"/>
    <property type="evidence" value="ECO:0007669"/>
    <property type="project" value="TreeGrafter"/>
</dbReference>
<evidence type="ECO:0000256" key="1">
    <source>
        <dbReference type="PIRSR" id="PIRSR606823-2"/>
    </source>
</evidence>
<keyword evidence="6" id="KW-1185">Reference proteome</keyword>
<keyword evidence="3" id="KW-0732">Signal</keyword>
<protein>
    <recommendedName>
        <fullName evidence="2">Neutral ceramidase</fullName>
        <ecNumber evidence="2">3.5.1.23</ecNumber>
    </recommendedName>
</protein>
<dbReference type="InterPro" id="IPR031329">
    <property type="entry name" value="NEUT/ALK_ceramidase_N"/>
</dbReference>
<proteinExistence type="inferred from homology"/>
<evidence type="ECO:0000259" key="4">
    <source>
        <dbReference type="Pfam" id="PF04734"/>
    </source>
</evidence>
<keyword evidence="2" id="KW-0443">Lipid metabolism</keyword>